<evidence type="ECO:0000259" key="10">
    <source>
        <dbReference type="Pfam" id="PF04290"/>
    </source>
</evidence>
<comment type="subcellular location">
    <subcellularLocation>
        <location evidence="1">Cell inner membrane</location>
        <topology evidence="1">Multi-pass membrane protein</topology>
    </subcellularLocation>
</comment>
<dbReference type="EMBL" id="SORI01000002">
    <property type="protein sequence ID" value="TDY63212.1"/>
    <property type="molecule type" value="Genomic_DNA"/>
</dbReference>
<dbReference type="GO" id="GO:0022857">
    <property type="term" value="F:transmembrane transporter activity"/>
    <property type="evidence" value="ECO:0007669"/>
    <property type="project" value="TreeGrafter"/>
</dbReference>
<feature type="transmembrane region" description="Helical" evidence="9">
    <location>
        <begin position="86"/>
        <end position="110"/>
    </location>
</feature>
<dbReference type="Proteomes" id="UP000295066">
    <property type="component" value="Unassembled WGS sequence"/>
</dbReference>
<evidence type="ECO:0000256" key="6">
    <source>
        <dbReference type="ARBA" id="ARBA00022989"/>
    </source>
</evidence>
<dbReference type="PANTHER" id="PTHR35011">
    <property type="entry name" value="2,3-DIKETO-L-GULONATE TRAP TRANSPORTER SMALL PERMEASE PROTEIN YIAM"/>
    <property type="match status" value="1"/>
</dbReference>
<keyword evidence="4" id="KW-0997">Cell inner membrane</keyword>
<dbReference type="GO" id="GO:0005886">
    <property type="term" value="C:plasma membrane"/>
    <property type="evidence" value="ECO:0007669"/>
    <property type="project" value="UniProtKB-SubCell"/>
</dbReference>
<dbReference type="Pfam" id="PF04290">
    <property type="entry name" value="DctQ"/>
    <property type="match status" value="1"/>
</dbReference>
<evidence type="ECO:0000256" key="7">
    <source>
        <dbReference type="ARBA" id="ARBA00023136"/>
    </source>
</evidence>
<keyword evidence="2" id="KW-0813">Transport</keyword>
<feature type="domain" description="Tripartite ATP-independent periplasmic transporters DctQ component" evidence="10">
    <location>
        <begin position="23"/>
        <end position="151"/>
    </location>
</feature>
<keyword evidence="6 9" id="KW-1133">Transmembrane helix</keyword>
<dbReference type="GO" id="GO:0015740">
    <property type="term" value="P:C4-dicarboxylate transport"/>
    <property type="evidence" value="ECO:0007669"/>
    <property type="project" value="TreeGrafter"/>
</dbReference>
<keyword evidence="12" id="KW-1185">Reference proteome</keyword>
<evidence type="ECO:0000313" key="12">
    <source>
        <dbReference type="Proteomes" id="UP000295066"/>
    </source>
</evidence>
<evidence type="ECO:0000256" key="4">
    <source>
        <dbReference type="ARBA" id="ARBA00022519"/>
    </source>
</evidence>
<keyword evidence="7 9" id="KW-0472">Membrane</keyword>
<feature type="transmembrane region" description="Helical" evidence="9">
    <location>
        <begin position="14"/>
        <end position="35"/>
    </location>
</feature>
<evidence type="ECO:0000256" key="9">
    <source>
        <dbReference type="SAM" id="Phobius"/>
    </source>
</evidence>
<feature type="transmembrane region" description="Helical" evidence="9">
    <location>
        <begin position="47"/>
        <end position="65"/>
    </location>
</feature>
<dbReference type="OrthoDB" id="2085311at2"/>
<gene>
    <name evidence="11" type="ORF">C8D99_102193</name>
</gene>
<sequence>MERLDAFAARLERWMLIVLLTVMVVLGLLQIISRFVIKAPIMWSEALLMYMFVWFSFLGAGLAVRELSHFEVEIFVVRLPQKIQKLLSLAVYAMIFAFALFMIWKGLFLVKLNQRQLMAMMPFTMSGPYVILPLSGTFMAIHSLNHLTGLFSRHHSEWRD</sequence>
<evidence type="ECO:0000256" key="3">
    <source>
        <dbReference type="ARBA" id="ARBA00022475"/>
    </source>
</evidence>
<dbReference type="InterPro" id="IPR007387">
    <property type="entry name" value="TRAP_DctQ"/>
</dbReference>
<organism evidence="11 12">
    <name type="scientific">Aminivibrio pyruvatiphilus</name>
    <dbReference type="NCBI Taxonomy" id="1005740"/>
    <lineage>
        <taxon>Bacteria</taxon>
        <taxon>Thermotogati</taxon>
        <taxon>Synergistota</taxon>
        <taxon>Synergistia</taxon>
        <taxon>Synergistales</taxon>
        <taxon>Aminobacteriaceae</taxon>
        <taxon>Aminivibrio</taxon>
    </lineage>
</organism>
<keyword evidence="3" id="KW-1003">Cell membrane</keyword>
<evidence type="ECO:0000256" key="2">
    <source>
        <dbReference type="ARBA" id="ARBA00022448"/>
    </source>
</evidence>
<dbReference type="PANTHER" id="PTHR35011:SF2">
    <property type="entry name" value="2,3-DIKETO-L-GULONATE TRAP TRANSPORTER SMALL PERMEASE PROTEIN YIAM"/>
    <property type="match status" value="1"/>
</dbReference>
<name>A0A4R8MFR4_9BACT</name>
<evidence type="ECO:0000256" key="1">
    <source>
        <dbReference type="ARBA" id="ARBA00004429"/>
    </source>
</evidence>
<feature type="transmembrane region" description="Helical" evidence="9">
    <location>
        <begin position="130"/>
        <end position="151"/>
    </location>
</feature>
<dbReference type="AlphaFoldDB" id="A0A4R8MFR4"/>
<evidence type="ECO:0000256" key="5">
    <source>
        <dbReference type="ARBA" id="ARBA00022692"/>
    </source>
</evidence>
<dbReference type="RefSeq" id="WP_133956158.1">
    <property type="nucleotide sequence ID" value="NZ_SORI01000002.1"/>
</dbReference>
<evidence type="ECO:0000313" key="11">
    <source>
        <dbReference type="EMBL" id="TDY63212.1"/>
    </source>
</evidence>
<accession>A0A4R8MFR4</accession>
<proteinExistence type="inferred from homology"/>
<comment type="caution">
    <text evidence="11">The sequence shown here is derived from an EMBL/GenBank/DDBJ whole genome shotgun (WGS) entry which is preliminary data.</text>
</comment>
<reference evidence="11 12" key="1">
    <citation type="submission" date="2019-03" db="EMBL/GenBank/DDBJ databases">
        <title>Genomic Encyclopedia of Type Strains, Phase IV (KMG-IV): sequencing the most valuable type-strain genomes for metagenomic binning, comparative biology and taxonomic classification.</title>
        <authorList>
            <person name="Goeker M."/>
        </authorList>
    </citation>
    <scope>NUCLEOTIDE SEQUENCE [LARGE SCALE GENOMIC DNA]</scope>
    <source>
        <strain evidence="11 12">DSM 25964</strain>
    </source>
</reference>
<dbReference type="InterPro" id="IPR055348">
    <property type="entry name" value="DctQ"/>
</dbReference>
<protein>
    <submittedName>
        <fullName evidence="11">TRAP-type C4-dicarboxylate transport system permease small subunit</fullName>
    </submittedName>
</protein>
<keyword evidence="5 9" id="KW-0812">Transmembrane</keyword>
<comment type="similarity">
    <text evidence="8">Belongs to the TRAP transporter small permease family.</text>
</comment>
<evidence type="ECO:0000256" key="8">
    <source>
        <dbReference type="ARBA" id="ARBA00038436"/>
    </source>
</evidence>